<keyword evidence="3" id="KW-1185">Reference proteome</keyword>
<dbReference type="EMBL" id="BAAACG010000010">
    <property type="protein sequence ID" value="GAA0741405.1"/>
    <property type="molecule type" value="Genomic_DNA"/>
</dbReference>
<sequence length="168" mass="19852">MIFSSNRLYVRKLNLDDFEAFNEMQSNKNVMKYIIGRPKTKEENKKELDHIISMYEKSSGDFCVMAVINKDNDKFIGTCAIIKNGDFEYEIGYRFIEKVWGNGYGKELLHKLIKYCLVDRDLKEIVAYVDKENIPSVKILDKSSMEFVREYNNQEGKPERMYKVKQQT</sequence>
<reference evidence="2 3" key="1">
    <citation type="journal article" date="2019" name="Int. J. Syst. Evol. Microbiol.">
        <title>The Global Catalogue of Microorganisms (GCM) 10K type strain sequencing project: providing services to taxonomists for standard genome sequencing and annotation.</title>
        <authorList>
            <consortium name="The Broad Institute Genomics Platform"/>
            <consortium name="The Broad Institute Genome Sequencing Center for Infectious Disease"/>
            <person name="Wu L."/>
            <person name="Ma J."/>
        </authorList>
    </citation>
    <scope>NUCLEOTIDE SEQUENCE [LARGE SCALE GENOMIC DNA]</scope>
    <source>
        <strain evidence="2 3">JCM 1407</strain>
    </source>
</reference>
<protein>
    <submittedName>
        <fullName evidence="2">GNAT family protein</fullName>
    </submittedName>
</protein>
<proteinExistence type="predicted"/>
<dbReference type="InterPro" id="IPR016181">
    <property type="entry name" value="Acyl_CoA_acyltransferase"/>
</dbReference>
<organism evidence="2 3">
    <name type="scientific">Clostridium oceanicum</name>
    <dbReference type="NCBI Taxonomy" id="1543"/>
    <lineage>
        <taxon>Bacteria</taxon>
        <taxon>Bacillati</taxon>
        <taxon>Bacillota</taxon>
        <taxon>Clostridia</taxon>
        <taxon>Eubacteriales</taxon>
        <taxon>Clostridiaceae</taxon>
        <taxon>Clostridium</taxon>
    </lineage>
</organism>
<accession>A0ABN1JJX6</accession>
<evidence type="ECO:0000313" key="2">
    <source>
        <dbReference type="EMBL" id="GAA0741405.1"/>
    </source>
</evidence>
<dbReference type="SUPFAM" id="SSF55729">
    <property type="entry name" value="Acyl-CoA N-acyltransferases (Nat)"/>
    <property type="match status" value="1"/>
</dbReference>
<name>A0ABN1JJX6_9CLOT</name>
<evidence type="ECO:0000313" key="3">
    <source>
        <dbReference type="Proteomes" id="UP001501510"/>
    </source>
</evidence>
<dbReference type="Pfam" id="PF13302">
    <property type="entry name" value="Acetyltransf_3"/>
    <property type="match status" value="1"/>
</dbReference>
<dbReference type="Gene3D" id="3.40.630.30">
    <property type="match status" value="1"/>
</dbReference>
<evidence type="ECO:0000259" key="1">
    <source>
        <dbReference type="PROSITE" id="PS51186"/>
    </source>
</evidence>
<dbReference type="RefSeq" id="WP_343761684.1">
    <property type="nucleotide sequence ID" value="NZ_BAAACG010000010.1"/>
</dbReference>
<dbReference type="PANTHER" id="PTHR43792:SF16">
    <property type="entry name" value="N-ACETYLTRANSFERASE DOMAIN-CONTAINING PROTEIN"/>
    <property type="match status" value="1"/>
</dbReference>
<dbReference type="InterPro" id="IPR051531">
    <property type="entry name" value="N-acetyltransferase"/>
</dbReference>
<feature type="domain" description="N-acetyltransferase" evidence="1">
    <location>
        <begin position="8"/>
        <end position="166"/>
    </location>
</feature>
<dbReference type="InterPro" id="IPR000182">
    <property type="entry name" value="GNAT_dom"/>
</dbReference>
<dbReference type="Proteomes" id="UP001501510">
    <property type="component" value="Unassembled WGS sequence"/>
</dbReference>
<gene>
    <name evidence="2" type="ORF">GCM10008906_22480</name>
</gene>
<dbReference type="PANTHER" id="PTHR43792">
    <property type="entry name" value="GNAT FAMILY, PUTATIVE (AFU_ORTHOLOGUE AFUA_3G00765)-RELATED-RELATED"/>
    <property type="match status" value="1"/>
</dbReference>
<comment type="caution">
    <text evidence="2">The sequence shown here is derived from an EMBL/GenBank/DDBJ whole genome shotgun (WGS) entry which is preliminary data.</text>
</comment>
<dbReference type="PROSITE" id="PS51186">
    <property type="entry name" value="GNAT"/>
    <property type="match status" value="1"/>
</dbReference>